<name>A0A8X7T472_9BASI</name>
<organism evidence="1 2">
    <name type="scientific">Tilletia walkeri</name>
    <dbReference type="NCBI Taxonomy" id="117179"/>
    <lineage>
        <taxon>Eukaryota</taxon>
        <taxon>Fungi</taxon>
        <taxon>Dikarya</taxon>
        <taxon>Basidiomycota</taxon>
        <taxon>Ustilaginomycotina</taxon>
        <taxon>Exobasidiomycetes</taxon>
        <taxon>Tilletiales</taxon>
        <taxon>Tilletiaceae</taxon>
        <taxon>Tilletia</taxon>
    </lineage>
</organism>
<accession>A0A8X7T472</accession>
<sequence>MKPAHLKLFASEHNVLEPLPANIPVAKILQDFLRFMVQSTKDFIADRVPDGGHLVANLANRTEYILTIPNGWEVEQQEMIRKCCIAAGLVTQERAKRYIHFLHEAEASINYCAAKMSEADWINEIGKRVLIVDAGGGTVDITSYRVQETEPKLMVKETSASECLLVGSATIDRQFRKYLERRLSGSKLDNSDDLAHYQRDFSTGIKTQFAGVDRDYLLKCGPATLESSSLGIERGRLKLKGTDISSMFEHSVVKTVAAVMNQVSRDSANEVTVAAMVGGFSESEYFRTEVRKRLGTAVKVCKPDGATAKAVAHGAVAWFLDGCVTSRIAKYDYGVRCSVRYDPSLETHRAKESDCQALASSGHKMLTHAFGTILKRGQESSDDETISEKYQVSWSTEESLVKNVVIYAYRGEDEHAPEFLSEGPFDHLVTFSIDLEPFRSMLPVATGPTGAKYIRLPLHLAMRLNGTQVAATAGFEVGGKRYTKEAVLILDKLSS</sequence>
<protein>
    <submittedName>
        <fullName evidence="1">Uncharacterized protein</fullName>
    </submittedName>
</protein>
<reference evidence="1" key="2">
    <citation type="journal article" date="2019" name="IMA Fungus">
        <title>Genome sequencing and comparison of five Tilletia species to identify candidate genes for the detection of regulated species infecting wheat.</title>
        <authorList>
            <person name="Nguyen H.D.T."/>
            <person name="Sultana T."/>
            <person name="Kesanakurti P."/>
            <person name="Hambleton S."/>
        </authorList>
    </citation>
    <scope>NUCLEOTIDE SEQUENCE</scope>
    <source>
        <strain evidence="1">DAOMC 236422</strain>
    </source>
</reference>
<evidence type="ECO:0000313" key="1">
    <source>
        <dbReference type="EMBL" id="KAE8267508.1"/>
    </source>
</evidence>
<dbReference type="PANTHER" id="PTHR14187">
    <property type="entry name" value="ALPHA KINASE/ELONGATION FACTOR 2 KINASE"/>
    <property type="match status" value="1"/>
</dbReference>
<dbReference type="EMBL" id="LWDG02000222">
    <property type="protein sequence ID" value="KAE8267508.1"/>
    <property type="molecule type" value="Genomic_DNA"/>
</dbReference>
<keyword evidence="2" id="KW-1185">Reference proteome</keyword>
<proteinExistence type="predicted"/>
<dbReference type="SUPFAM" id="SSF53067">
    <property type="entry name" value="Actin-like ATPase domain"/>
    <property type="match status" value="1"/>
</dbReference>
<dbReference type="PANTHER" id="PTHR14187:SF5">
    <property type="entry name" value="HEAT SHOCK 70 KDA PROTEIN 12A"/>
    <property type="match status" value="1"/>
</dbReference>
<dbReference type="AlphaFoldDB" id="A0A8X7T472"/>
<reference evidence="1" key="1">
    <citation type="submission" date="2016-04" db="EMBL/GenBank/DDBJ databases">
        <authorList>
            <person name="Nguyen H.D."/>
            <person name="Samba Siva P."/>
            <person name="Cullis J."/>
            <person name="Levesque C.A."/>
            <person name="Hambleton S."/>
        </authorList>
    </citation>
    <scope>NUCLEOTIDE SEQUENCE</scope>
    <source>
        <strain evidence="1">DAOMC 236422</strain>
    </source>
</reference>
<dbReference type="InterPro" id="IPR043129">
    <property type="entry name" value="ATPase_NBD"/>
</dbReference>
<comment type="caution">
    <text evidence="1">The sequence shown here is derived from an EMBL/GenBank/DDBJ whole genome shotgun (WGS) entry which is preliminary data.</text>
</comment>
<evidence type="ECO:0000313" key="2">
    <source>
        <dbReference type="Proteomes" id="UP000078113"/>
    </source>
</evidence>
<gene>
    <name evidence="1" type="ORF">A4X09_0g4837</name>
</gene>
<dbReference type="Gene3D" id="3.90.640.10">
    <property type="entry name" value="Actin, Chain A, domain 4"/>
    <property type="match status" value="1"/>
</dbReference>
<dbReference type="Gene3D" id="3.30.420.40">
    <property type="match status" value="2"/>
</dbReference>
<dbReference type="CDD" id="cd10170">
    <property type="entry name" value="ASKHA_NBD_HSP70"/>
    <property type="match status" value="1"/>
</dbReference>
<dbReference type="Proteomes" id="UP000078113">
    <property type="component" value="Unassembled WGS sequence"/>
</dbReference>